<feature type="region of interest" description="Disordered" evidence="2">
    <location>
        <begin position="275"/>
        <end position="339"/>
    </location>
</feature>
<dbReference type="SUPFAM" id="SSF54928">
    <property type="entry name" value="RNA-binding domain, RBD"/>
    <property type="match status" value="1"/>
</dbReference>
<dbReference type="Gene3D" id="3.30.70.330">
    <property type="match status" value="1"/>
</dbReference>
<keyword evidence="1" id="KW-0694">RNA-binding</keyword>
<accession>A0A061FSL1</accession>
<dbReference type="PROSITE" id="PS50102">
    <property type="entry name" value="RRM"/>
    <property type="match status" value="1"/>
</dbReference>
<dbReference type="InterPro" id="IPR035979">
    <property type="entry name" value="RBD_domain_sf"/>
</dbReference>
<gene>
    <name evidence="4" type="ORF">TCM_044773</name>
</gene>
<dbReference type="Gramene" id="EOY19632">
    <property type="protein sequence ID" value="EOY19632"/>
    <property type="gene ID" value="TCM_044773"/>
</dbReference>
<dbReference type="AlphaFoldDB" id="A0A061FSL1"/>
<dbReference type="Proteomes" id="UP000026915">
    <property type="component" value="Chromosome 10"/>
</dbReference>
<dbReference type="InParanoid" id="A0A061FSL1"/>
<organism evidence="4 5">
    <name type="scientific">Theobroma cacao</name>
    <name type="common">Cacao</name>
    <name type="synonym">Cocoa</name>
    <dbReference type="NCBI Taxonomy" id="3641"/>
    <lineage>
        <taxon>Eukaryota</taxon>
        <taxon>Viridiplantae</taxon>
        <taxon>Streptophyta</taxon>
        <taxon>Embryophyta</taxon>
        <taxon>Tracheophyta</taxon>
        <taxon>Spermatophyta</taxon>
        <taxon>Magnoliopsida</taxon>
        <taxon>eudicotyledons</taxon>
        <taxon>Gunneridae</taxon>
        <taxon>Pentapetalae</taxon>
        <taxon>rosids</taxon>
        <taxon>malvids</taxon>
        <taxon>Malvales</taxon>
        <taxon>Malvaceae</taxon>
        <taxon>Byttnerioideae</taxon>
        <taxon>Theobroma</taxon>
    </lineage>
</organism>
<dbReference type="InterPro" id="IPR000504">
    <property type="entry name" value="RRM_dom"/>
</dbReference>
<dbReference type="InterPro" id="IPR012677">
    <property type="entry name" value="Nucleotide-bd_a/b_plait_sf"/>
</dbReference>
<dbReference type="HOGENOM" id="CLU_819917_0_0_1"/>
<protein>
    <recommendedName>
        <fullName evidence="3">RRM domain-containing protein</fullName>
    </recommendedName>
</protein>
<dbReference type="EMBL" id="CM001888">
    <property type="protein sequence ID" value="EOY19632.1"/>
    <property type="molecule type" value="Genomic_DNA"/>
</dbReference>
<feature type="region of interest" description="Disordered" evidence="2">
    <location>
        <begin position="98"/>
        <end position="120"/>
    </location>
</feature>
<feature type="compositionally biased region" description="Basic and acidic residues" evidence="2">
    <location>
        <begin position="321"/>
        <end position="332"/>
    </location>
</feature>
<feature type="compositionally biased region" description="Polar residues" evidence="2">
    <location>
        <begin position="305"/>
        <end position="314"/>
    </location>
</feature>
<reference evidence="4 5" key="1">
    <citation type="journal article" date="2013" name="Genome Biol.">
        <title>The genome sequence of the most widely cultivated cacao type and its use to identify candidate genes regulating pod color.</title>
        <authorList>
            <person name="Motamayor J.C."/>
            <person name="Mockaitis K."/>
            <person name="Schmutz J."/>
            <person name="Haiminen N."/>
            <person name="Iii D.L."/>
            <person name="Cornejo O."/>
            <person name="Findley S.D."/>
            <person name="Zheng P."/>
            <person name="Utro F."/>
            <person name="Royaert S."/>
            <person name="Saski C."/>
            <person name="Jenkins J."/>
            <person name="Podicheti R."/>
            <person name="Zhao M."/>
            <person name="Scheffler B.E."/>
            <person name="Stack J.C."/>
            <person name="Feltus F.A."/>
            <person name="Mustiga G.M."/>
            <person name="Amores F."/>
            <person name="Phillips W."/>
            <person name="Marelli J.P."/>
            <person name="May G.D."/>
            <person name="Shapiro H."/>
            <person name="Ma J."/>
            <person name="Bustamante C.D."/>
            <person name="Schnell R.J."/>
            <person name="Main D."/>
            <person name="Gilbert D."/>
            <person name="Parida L."/>
            <person name="Kuhn D.N."/>
        </authorList>
    </citation>
    <scope>NUCLEOTIDE SEQUENCE [LARGE SCALE GENOMIC DNA]</scope>
    <source>
        <strain evidence="5">cv. Matina 1-6</strain>
    </source>
</reference>
<evidence type="ECO:0000256" key="1">
    <source>
        <dbReference type="PROSITE-ProRule" id="PRU00176"/>
    </source>
</evidence>
<sequence length="339" mass="39946">MEKGKTHKEFRNGERHCSQLSWGHFDNDVNWRQLKSYFDEFGVVVDVFFLQLKRPFESKYAFMLYRETRELARAIYLGNGKMFYGMRFRVVEAKSPRSTKNTRLGDEDHGRKESYKKKKRVRSYKEILLTGRPKYDRNNREGEVGKSEIGNANDRDTVEKWRFNQVMIFVKVKSLRNIRTYIYLTDNGREHFVRATKVDIMQSESRLRSSKLVDGSLLGDMVEDWAEKEFLEKVMEELKGLSLKDDWKSFKRSVHVGLRFEIVTKQTRTTNGNFRFDEANSDYEDSDKELKEDMEKKNELGSLNAEGNPNSFERINSGVEENSKRPVEELDISKGSIKK</sequence>
<evidence type="ECO:0000256" key="2">
    <source>
        <dbReference type="SAM" id="MobiDB-lite"/>
    </source>
</evidence>
<feature type="compositionally biased region" description="Basic and acidic residues" evidence="2">
    <location>
        <begin position="288"/>
        <end position="299"/>
    </location>
</feature>
<feature type="compositionally biased region" description="Basic and acidic residues" evidence="2">
    <location>
        <begin position="103"/>
        <end position="113"/>
    </location>
</feature>
<evidence type="ECO:0000313" key="4">
    <source>
        <dbReference type="EMBL" id="EOY19632.1"/>
    </source>
</evidence>
<dbReference type="CDD" id="cd00590">
    <property type="entry name" value="RRM_SF"/>
    <property type="match status" value="1"/>
</dbReference>
<dbReference type="GO" id="GO:0003723">
    <property type="term" value="F:RNA binding"/>
    <property type="evidence" value="ECO:0007669"/>
    <property type="project" value="UniProtKB-UniRule"/>
</dbReference>
<evidence type="ECO:0000313" key="5">
    <source>
        <dbReference type="Proteomes" id="UP000026915"/>
    </source>
</evidence>
<dbReference type="Pfam" id="PF00076">
    <property type="entry name" value="RRM_1"/>
    <property type="match status" value="1"/>
</dbReference>
<proteinExistence type="predicted"/>
<name>A0A061FSL1_THECC</name>
<evidence type="ECO:0000259" key="3">
    <source>
        <dbReference type="PROSITE" id="PS50102"/>
    </source>
</evidence>
<keyword evidence="5" id="KW-1185">Reference proteome</keyword>
<feature type="domain" description="RRM" evidence="3">
    <location>
        <begin position="18"/>
        <end position="95"/>
    </location>
</feature>